<reference evidence="1 2" key="1">
    <citation type="submission" date="2024-04" db="EMBL/GenBank/DDBJ databases">
        <title>Draft genome sequence of Pseudophaeobacter arcticus NBRC 116598.</title>
        <authorList>
            <person name="Miyakawa T."/>
            <person name="Kusuya Y."/>
            <person name="Miura T."/>
        </authorList>
    </citation>
    <scope>NUCLEOTIDE SEQUENCE [LARGE SCALE GENOMIC DNA]</scope>
    <source>
        <strain evidence="1 2">SU-CL00105</strain>
    </source>
</reference>
<comment type="caution">
    <text evidence="1">The sequence shown here is derived from an EMBL/GenBank/DDBJ whole genome shotgun (WGS) entry which is preliminary data.</text>
</comment>
<accession>A0ABQ0AIM0</accession>
<dbReference type="EMBL" id="BAABWU010000003">
    <property type="protein sequence ID" value="GAA6195719.1"/>
    <property type="molecule type" value="Genomic_DNA"/>
</dbReference>
<protein>
    <submittedName>
        <fullName evidence="1">Uncharacterized protein</fullName>
    </submittedName>
</protein>
<dbReference type="Proteomes" id="UP001441944">
    <property type="component" value="Unassembled WGS sequence"/>
</dbReference>
<organism evidence="1 2">
    <name type="scientific">Pseudophaeobacter arcticus</name>
    <dbReference type="NCBI Taxonomy" id="385492"/>
    <lineage>
        <taxon>Bacteria</taxon>
        <taxon>Pseudomonadati</taxon>
        <taxon>Pseudomonadota</taxon>
        <taxon>Alphaproteobacteria</taxon>
        <taxon>Rhodobacterales</taxon>
        <taxon>Paracoccaceae</taxon>
        <taxon>Pseudophaeobacter</taxon>
    </lineage>
</organism>
<proteinExistence type="predicted"/>
<gene>
    <name evidence="1" type="ORF">NBRC116598_11630</name>
</gene>
<dbReference type="Pfam" id="PF07845">
    <property type="entry name" value="DUF1636"/>
    <property type="match status" value="1"/>
</dbReference>
<dbReference type="InterPro" id="IPR012863">
    <property type="entry name" value="DUF1636"/>
</dbReference>
<keyword evidence="2" id="KW-1185">Reference proteome</keyword>
<evidence type="ECO:0000313" key="1">
    <source>
        <dbReference type="EMBL" id="GAA6195719.1"/>
    </source>
</evidence>
<evidence type="ECO:0000313" key="2">
    <source>
        <dbReference type="Proteomes" id="UP001441944"/>
    </source>
</evidence>
<sequence length="87" mass="9609">MSNRFALRAVDCIAGCERPIAVGLQGPGKTQYLFGEIEAQADIEAIACFARQFLASDTGWSTASERPERLYDKTLARLPAYRPEVKT</sequence>
<name>A0ABQ0AIM0_9RHOB</name>